<proteinExistence type="predicted"/>
<dbReference type="InterPro" id="IPR055357">
    <property type="entry name" value="LRR_At1g61320_AtMIF1"/>
</dbReference>
<dbReference type="AlphaFoldDB" id="A0A1E5UM69"/>
<keyword evidence="3" id="KW-1185">Reference proteome</keyword>
<evidence type="ECO:0000313" key="2">
    <source>
        <dbReference type="EMBL" id="OEL13980.1"/>
    </source>
</evidence>
<dbReference type="STRING" id="888268.A0A1E5UM69"/>
<dbReference type="OrthoDB" id="695856at2759"/>
<gene>
    <name evidence="2" type="ORF">BAE44_0025001</name>
</gene>
<comment type="caution">
    <text evidence="2">The sequence shown here is derived from an EMBL/GenBank/DDBJ whole genome shotgun (WGS) entry which is preliminary data.</text>
</comment>
<evidence type="ECO:0000313" key="3">
    <source>
        <dbReference type="Proteomes" id="UP000095767"/>
    </source>
</evidence>
<name>A0A1E5UM69_9POAL</name>
<dbReference type="Proteomes" id="UP000095767">
    <property type="component" value="Unassembled WGS sequence"/>
</dbReference>
<organism evidence="2 3">
    <name type="scientific">Dichanthelium oligosanthes</name>
    <dbReference type="NCBI Taxonomy" id="888268"/>
    <lineage>
        <taxon>Eukaryota</taxon>
        <taxon>Viridiplantae</taxon>
        <taxon>Streptophyta</taxon>
        <taxon>Embryophyta</taxon>
        <taxon>Tracheophyta</taxon>
        <taxon>Spermatophyta</taxon>
        <taxon>Magnoliopsida</taxon>
        <taxon>Liliopsida</taxon>
        <taxon>Poales</taxon>
        <taxon>Poaceae</taxon>
        <taxon>PACMAD clade</taxon>
        <taxon>Panicoideae</taxon>
        <taxon>Panicodae</taxon>
        <taxon>Paniceae</taxon>
        <taxon>Dichantheliinae</taxon>
        <taxon>Dichanthelium</taxon>
    </lineage>
</organism>
<sequence length="181" mass="19453">MAIQKIALSSLITLHLTHVTGRKSAVQLLVSACPRLADLTLEAYEKLTNLAVLGTRLRRLALRCCHDLSAIVADSSELRDFEYRGTVPGPSFLTLRGGGVAMKISSCKLDFCGAEATDLPELARLRDFLLLFSGVKSQQLTSARLGCGDGLAFPAFLALCHLELMGMLPEDDTATVVTTMA</sequence>
<protein>
    <recommendedName>
        <fullName evidence="1">At1g61320/AtMIF1 LRR domain-containing protein</fullName>
    </recommendedName>
</protein>
<dbReference type="Pfam" id="PF23622">
    <property type="entry name" value="LRR_At1g61320_AtMIF1"/>
    <property type="match status" value="1"/>
</dbReference>
<reference evidence="2 3" key="1">
    <citation type="submission" date="2016-09" db="EMBL/GenBank/DDBJ databases">
        <title>The draft genome of Dichanthelium oligosanthes: A C3 panicoid grass species.</title>
        <authorList>
            <person name="Studer A.J."/>
            <person name="Schnable J.C."/>
            <person name="Brutnell T.P."/>
        </authorList>
    </citation>
    <scope>NUCLEOTIDE SEQUENCE [LARGE SCALE GENOMIC DNA]</scope>
    <source>
        <strain evidence="3">cv. Kellogg 1175</strain>
        <tissue evidence="2">Leaf</tissue>
    </source>
</reference>
<evidence type="ECO:0000259" key="1">
    <source>
        <dbReference type="Pfam" id="PF23622"/>
    </source>
</evidence>
<feature type="domain" description="At1g61320/AtMIF1 LRR" evidence="1">
    <location>
        <begin position="7"/>
        <end position="121"/>
    </location>
</feature>
<accession>A0A1E5UM69</accession>
<dbReference type="EMBL" id="LWDX02071611">
    <property type="protein sequence ID" value="OEL13980.1"/>
    <property type="molecule type" value="Genomic_DNA"/>
</dbReference>